<dbReference type="OrthoDB" id="337735at2759"/>
<proteinExistence type="predicted"/>
<evidence type="ECO:0000313" key="3">
    <source>
        <dbReference type="Proteomes" id="UP000240830"/>
    </source>
</evidence>
<evidence type="ECO:0000313" key="2">
    <source>
        <dbReference type="EMBL" id="PJF19444.1"/>
    </source>
</evidence>
<dbReference type="PANTHER" id="PTHR15615">
    <property type="match status" value="1"/>
</dbReference>
<dbReference type="Gene3D" id="1.10.472.10">
    <property type="entry name" value="Cyclin-like"/>
    <property type="match status" value="1"/>
</dbReference>
<reference evidence="2 3" key="1">
    <citation type="submission" date="2016-10" db="EMBL/GenBank/DDBJ databases">
        <title>The genome of Paramicrosporidium saccamoebae is the missing link in understanding Cryptomycota and Microsporidia evolution.</title>
        <authorList>
            <person name="Quandt C.A."/>
            <person name="Beaudet D."/>
            <person name="Corsaro D."/>
            <person name="Michel R."/>
            <person name="Corradi N."/>
            <person name="James T."/>
        </authorList>
    </citation>
    <scope>NUCLEOTIDE SEQUENCE [LARGE SCALE GENOMIC DNA]</scope>
    <source>
        <strain evidence="2 3">KSL3</strain>
    </source>
</reference>
<sequence length="247" mass="27866">MPKDPFEGLGRASATSSPALSSSSLGVKRPSEPDSPQARRLKTKDLTVNGGYIADSEWRRSCPLQHPPYPILLVGRVATMVDKFTKYIQDVFVHRLRTYQDEHEELKGKSRFRRKNIPAISILDYMTRICNYVVALEPVMLLAVLQYAHVVDPVSEDDFPSTSSNVKTLLIIDVYTIHRFVMASLCVASKALGDHYYSNSFYAKVGGISTSELNALELELVVLLDWRLQVTQPQQSKYWGLIENIET</sequence>
<evidence type="ECO:0000256" key="1">
    <source>
        <dbReference type="SAM" id="MobiDB-lite"/>
    </source>
</evidence>
<comment type="caution">
    <text evidence="2">The sequence shown here is derived from an EMBL/GenBank/DDBJ whole genome shotgun (WGS) entry which is preliminary data.</text>
</comment>
<dbReference type="AlphaFoldDB" id="A0A2H9TNX5"/>
<dbReference type="GO" id="GO:0016538">
    <property type="term" value="F:cyclin-dependent protein serine/threonine kinase regulator activity"/>
    <property type="evidence" value="ECO:0007669"/>
    <property type="project" value="TreeGrafter"/>
</dbReference>
<keyword evidence="3" id="KW-1185">Reference proteome</keyword>
<dbReference type="GO" id="GO:0005634">
    <property type="term" value="C:nucleus"/>
    <property type="evidence" value="ECO:0007669"/>
    <property type="project" value="TreeGrafter"/>
</dbReference>
<accession>A0A2H9TNX5</accession>
<dbReference type="Pfam" id="PF08613">
    <property type="entry name" value="Cyclin"/>
    <property type="match status" value="1"/>
</dbReference>
<organism evidence="2 3">
    <name type="scientific">Paramicrosporidium saccamoebae</name>
    <dbReference type="NCBI Taxonomy" id="1246581"/>
    <lineage>
        <taxon>Eukaryota</taxon>
        <taxon>Fungi</taxon>
        <taxon>Fungi incertae sedis</taxon>
        <taxon>Cryptomycota</taxon>
        <taxon>Cryptomycota incertae sedis</taxon>
        <taxon>Paramicrosporidium</taxon>
    </lineage>
</organism>
<dbReference type="GO" id="GO:0019901">
    <property type="term" value="F:protein kinase binding"/>
    <property type="evidence" value="ECO:0007669"/>
    <property type="project" value="InterPro"/>
</dbReference>
<protein>
    <recommendedName>
        <fullName evidence="4">Cyclin-domain-containing protein</fullName>
    </recommendedName>
</protein>
<feature type="region of interest" description="Disordered" evidence="1">
    <location>
        <begin position="1"/>
        <end position="38"/>
    </location>
</feature>
<dbReference type="SUPFAM" id="SSF47954">
    <property type="entry name" value="Cyclin-like"/>
    <property type="match status" value="1"/>
</dbReference>
<dbReference type="STRING" id="1246581.A0A2H9TNX5"/>
<evidence type="ECO:0008006" key="4">
    <source>
        <dbReference type="Google" id="ProtNLM"/>
    </source>
</evidence>
<name>A0A2H9TNX5_9FUNG</name>
<gene>
    <name evidence="2" type="ORF">PSACC_00720</name>
</gene>
<dbReference type="InterPro" id="IPR013922">
    <property type="entry name" value="Cyclin_PHO80-like"/>
</dbReference>
<dbReference type="PANTHER" id="PTHR15615:SF117">
    <property type="entry name" value="PHO85 CYCLIN PHO80"/>
    <property type="match status" value="1"/>
</dbReference>
<dbReference type="EMBL" id="MTSL01000063">
    <property type="protein sequence ID" value="PJF19444.1"/>
    <property type="molecule type" value="Genomic_DNA"/>
</dbReference>
<dbReference type="Proteomes" id="UP000240830">
    <property type="component" value="Unassembled WGS sequence"/>
</dbReference>
<dbReference type="InterPro" id="IPR036915">
    <property type="entry name" value="Cyclin-like_sf"/>
</dbReference>
<feature type="compositionally biased region" description="Low complexity" evidence="1">
    <location>
        <begin position="12"/>
        <end position="24"/>
    </location>
</feature>
<dbReference type="GO" id="GO:0000307">
    <property type="term" value="C:cyclin-dependent protein kinase holoenzyme complex"/>
    <property type="evidence" value="ECO:0007669"/>
    <property type="project" value="TreeGrafter"/>
</dbReference>